<sequence>MVVSPNRRWRSSTCPNSTGCSRSTYPEWRRAPAMVEGRLRGSIACTGSVGGSRGGPIATDYIMSKHAVLGLLRLTQWVGNAVDL</sequence>
<protein>
    <submittedName>
        <fullName evidence="2">Uncharacterized protein</fullName>
    </submittedName>
</protein>
<feature type="region of interest" description="Disordered" evidence="1">
    <location>
        <begin position="1"/>
        <end position="22"/>
    </location>
</feature>
<name>A0A0S3RAB8_PHAAN</name>
<evidence type="ECO:0000313" key="3">
    <source>
        <dbReference type="Proteomes" id="UP000291084"/>
    </source>
</evidence>
<dbReference type="Proteomes" id="UP000291084">
    <property type="component" value="Chromosome 2"/>
</dbReference>
<dbReference type="AlphaFoldDB" id="A0A0S3RAB8"/>
<proteinExistence type="predicted"/>
<dbReference type="EMBL" id="AP015035">
    <property type="protein sequence ID" value="BAT77453.1"/>
    <property type="molecule type" value="Genomic_DNA"/>
</dbReference>
<evidence type="ECO:0000256" key="1">
    <source>
        <dbReference type="SAM" id="MobiDB-lite"/>
    </source>
</evidence>
<keyword evidence="3" id="KW-1185">Reference proteome</keyword>
<organism evidence="2 3">
    <name type="scientific">Vigna angularis var. angularis</name>
    <dbReference type="NCBI Taxonomy" id="157739"/>
    <lineage>
        <taxon>Eukaryota</taxon>
        <taxon>Viridiplantae</taxon>
        <taxon>Streptophyta</taxon>
        <taxon>Embryophyta</taxon>
        <taxon>Tracheophyta</taxon>
        <taxon>Spermatophyta</taxon>
        <taxon>Magnoliopsida</taxon>
        <taxon>eudicotyledons</taxon>
        <taxon>Gunneridae</taxon>
        <taxon>Pentapetalae</taxon>
        <taxon>rosids</taxon>
        <taxon>fabids</taxon>
        <taxon>Fabales</taxon>
        <taxon>Fabaceae</taxon>
        <taxon>Papilionoideae</taxon>
        <taxon>50 kb inversion clade</taxon>
        <taxon>NPAAA clade</taxon>
        <taxon>indigoferoid/millettioid clade</taxon>
        <taxon>Phaseoleae</taxon>
        <taxon>Vigna</taxon>
    </lineage>
</organism>
<reference evidence="2 3" key="1">
    <citation type="journal article" date="2015" name="Sci. Rep.">
        <title>The power of single molecule real-time sequencing technology in the de novo assembly of a eukaryotic genome.</title>
        <authorList>
            <person name="Sakai H."/>
            <person name="Naito K."/>
            <person name="Ogiso-Tanaka E."/>
            <person name="Takahashi Y."/>
            <person name="Iseki K."/>
            <person name="Muto C."/>
            <person name="Satou K."/>
            <person name="Teruya K."/>
            <person name="Shiroma A."/>
            <person name="Shimoji M."/>
            <person name="Hirano T."/>
            <person name="Itoh T."/>
            <person name="Kaga A."/>
            <person name="Tomooka N."/>
        </authorList>
    </citation>
    <scope>NUCLEOTIDE SEQUENCE [LARGE SCALE GENOMIC DNA]</scope>
    <source>
        <strain evidence="3">cv. Shumari</strain>
    </source>
</reference>
<feature type="compositionally biased region" description="Polar residues" evidence="1">
    <location>
        <begin position="11"/>
        <end position="22"/>
    </location>
</feature>
<dbReference type="InterPro" id="IPR036291">
    <property type="entry name" value="NAD(P)-bd_dom_sf"/>
</dbReference>
<accession>A0A0S3RAB8</accession>
<dbReference type="SUPFAM" id="SSF51735">
    <property type="entry name" value="NAD(P)-binding Rossmann-fold domains"/>
    <property type="match status" value="1"/>
</dbReference>
<gene>
    <name evidence="2" type="primary">Vigan.02G003200</name>
    <name evidence="2" type="ORF">VIGAN_02003200</name>
</gene>
<dbReference type="Gene3D" id="3.40.50.720">
    <property type="entry name" value="NAD(P)-binding Rossmann-like Domain"/>
    <property type="match status" value="1"/>
</dbReference>
<evidence type="ECO:0000313" key="2">
    <source>
        <dbReference type="EMBL" id="BAT77453.1"/>
    </source>
</evidence>